<name>A0A0N4ZY22_PARTI</name>
<dbReference type="WBParaSite" id="PTRK_0001369500.1">
    <property type="protein sequence ID" value="PTRK_0001369500.1"/>
    <property type="gene ID" value="PTRK_0001369500"/>
</dbReference>
<evidence type="ECO:0000313" key="2">
    <source>
        <dbReference type="WBParaSite" id="PTRK_0001369500.1"/>
    </source>
</evidence>
<dbReference type="Proteomes" id="UP000038045">
    <property type="component" value="Unplaced"/>
</dbReference>
<organism evidence="1 2">
    <name type="scientific">Parastrongyloides trichosuri</name>
    <name type="common">Possum-specific nematode worm</name>
    <dbReference type="NCBI Taxonomy" id="131310"/>
    <lineage>
        <taxon>Eukaryota</taxon>
        <taxon>Metazoa</taxon>
        <taxon>Ecdysozoa</taxon>
        <taxon>Nematoda</taxon>
        <taxon>Chromadorea</taxon>
        <taxon>Rhabditida</taxon>
        <taxon>Tylenchina</taxon>
        <taxon>Panagrolaimomorpha</taxon>
        <taxon>Strongyloidoidea</taxon>
        <taxon>Strongyloididae</taxon>
        <taxon>Parastrongyloides</taxon>
    </lineage>
</organism>
<reference evidence="2" key="1">
    <citation type="submission" date="2017-02" db="UniProtKB">
        <authorList>
            <consortium name="WormBaseParasite"/>
        </authorList>
    </citation>
    <scope>IDENTIFICATION</scope>
</reference>
<evidence type="ECO:0000313" key="1">
    <source>
        <dbReference type="Proteomes" id="UP000038045"/>
    </source>
</evidence>
<protein>
    <submittedName>
        <fullName evidence="2">Peptidase_M41 domain-containing protein</fullName>
    </submittedName>
</protein>
<sequence>MSSKDDEIKELADEVFKVANNVVDEIYRHEECKLQNILDSILINEANVDFVGSSDLFLQDKDASEEISDFTKN</sequence>
<proteinExistence type="predicted"/>
<dbReference type="AlphaFoldDB" id="A0A0N4ZY22"/>
<keyword evidence="1" id="KW-1185">Reference proteome</keyword>
<accession>A0A0N4ZY22</accession>